<dbReference type="Gene3D" id="2.20.25.80">
    <property type="entry name" value="WRKY domain"/>
    <property type="match status" value="1"/>
</dbReference>
<evidence type="ECO:0000313" key="7">
    <source>
        <dbReference type="EMBL" id="ADL36853.1"/>
    </source>
</evidence>
<dbReference type="GO" id="GO:0003700">
    <property type="term" value="F:DNA-binding transcription factor activity"/>
    <property type="evidence" value="ECO:0007669"/>
    <property type="project" value="InterPro"/>
</dbReference>
<keyword evidence="5" id="KW-0539">Nucleus</keyword>
<name>D9ZJF0_MALDO</name>
<evidence type="ECO:0000256" key="3">
    <source>
        <dbReference type="ARBA" id="ARBA00023125"/>
    </source>
</evidence>
<evidence type="ECO:0000256" key="4">
    <source>
        <dbReference type="ARBA" id="ARBA00023163"/>
    </source>
</evidence>
<gene>
    <name evidence="7" type="primary">WRKY11</name>
</gene>
<dbReference type="Pfam" id="PF10533">
    <property type="entry name" value="Plant_zn_clust"/>
    <property type="match status" value="1"/>
</dbReference>
<dbReference type="GO" id="GO:0005634">
    <property type="term" value="C:nucleus"/>
    <property type="evidence" value="ECO:0007669"/>
    <property type="project" value="UniProtKB-SubCell"/>
</dbReference>
<dbReference type="SMR" id="D9ZJF0"/>
<dbReference type="InterPro" id="IPR003657">
    <property type="entry name" value="WRKY_dom"/>
</dbReference>
<dbReference type="InterPro" id="IPR036576">
    <property type="entry name" value="WRKY_dom_sf"/>
</dbReference>
<dbReference type="InterPro" id="IPR018872">
    <property type="entry name" value="Zn-cluster-dom"/>
</dbReference>
<evidence type="ECO:0000256" key="5">
    <source>
        <dbReference type="ARBA" id="ARBA00023242"/>
    </source>
</evidence>
<dbReference type="SMART" id="SM00774">
    <property type="entry name" value="WRKY"/>
    <property type="match status" value="1"/>
</dbReference>
<dbReference type="EMBL" id="HM122714">
    <property type="protein sequence ID" value="ADL36853.1"/>
    <property type="molecule type" value="mRNA"/>
</dbReference>
<sequence>MAVDFMGYRNTISSSSSFSAKLEENAVQEAASGLESVEKLIRLLSQAQQNQHQGKYPSTAMDMDCRAVADVAVSKFKKVISLLGRTRTGHARFRRAPLTLSSGSSSQTQNQSQEILVKHVPLPLESTKVYHATPIQQIPPPHHHHSTVLESTKDSSTTINFSYPATTSFISSLTGDSDSKQPMSSSSFQITNLSQVSSAGKPPLSSASLKRKCSSENLGSGKCGAGSSGRCHCKKRKLRQKRIVRVPAISLKLADIPPDDYSWRKYGQKPIKGSPHPRGYYKCSSVRGCPARKHVERALDDAAMLVVTYEGEHNHSLSVAETSNLILESS</sequence>
<dbReference type="FunFam" id="2.20.25.80:FF:000004">
    <property type="entry name" value="WRKY transcription factor 65"/>
    <property type="match status" value="1"/>
</dbReference>
<evidence type="ECO:0000256" key="2">
    <source>
        <dbReference type="ARBA" id="ARBA00023015"/>
    </source>
</evidence>
<feature type="domain" description="WRKY" evidence="6">
    <location>
        <begin position="252"/>
        <end position="318"/>
    </location>
</feature>
<dbReference type="PANTHER" id="PTHR31282">
    <property type="entry name" value="WRKY TRANSCRIPTION FACTOR 21-RELATED"/>
    <property type="match status" value="1"/>
</dbReference>
<reference evidence="7" key="1">
    <citation type="submission" date="2010-04" db="EMBL/GenBank/DDBJ databases">
        <title>The FruiTFul database; full length cDNAs of apple transcription factors.</title>
        <authorList>
            <person name="Hellens A.P."/>
            <person name="Schulze K."/>
            <person name="Allan A.C."/>
            <person name="Storey R.D."/>
            <person name="Espley R.V."/>
            <person name="Wang Y.Y."/>
            <person name="Nain B."/>
            <person name="Lo K."/>
            <person name="Gera E."/>
            <person name="Wang D."/>
            <person name="Jamieson K."/>
            <person name="Karunairetnam S."/>
            <person name="Schaffer R."/>
            <person name="Gleave A.P."/>
            <person name="Crowhurst R.N."/>
            <person name="Laing W.A."/>
        </authorList>
    </citation>
    <scope>NUCLEOTIDE SEQUENCE</scope>
</reference>
<organism evidence="7">
    <name type="scientific">Malus domestica</name>
    <name type="common">Apple</name>
    <name type="synonym">Pyrus malus</name>
    <dbReference type="NCBI Taxonomy" id="3750"/>
    <lineage>
        <taxon>Eukaryota</taxon>
        <taxon>Viridiplantae</taxon>
        <taxon>Streptophyta</taxon>
        <taxon>Embryophyta</taxon>
        <taxon>Tracheophyta</taxon>
        <taxon>Spermatophyta</taxon>
        <taxon>Magnoliopsida</taxon>
        <taxon>eudicotyledons</taxon>
        <taxon>Gunneridae</taxon>
        <taxon>Pentapetalae</taxon>
        <taxon>rosids</taxon>
        <taxon>fabids</taxon>
        <taxon>Rosales</taxon>
        <taxon>Rosaceae</taxon>
        <taxon>Amygdaloideae</taxon>
        <taxon>Maleae</taxon>
        <taxon>Malus</taxon>
    </lineage>
</organism>
<keyword evidence="3" id="KW-0238">DNA-binding</keyword>
<proteinExistence type="evidence at transcript level"/>
<keyword evidence="2" id="KW-0805">Transcription regulation</keyword>
<dbReference type="SUPFAM" id="SSF118290">
    <property type="entry name" value="WRKY DNA-binding domain"/>
    <property type="match status" value="1"/>
</dbReference>
<dbReference type="PROSITE" id="PS50811">
    <property type="entry name" value="WRKY"/>
    <property type="match status" value="1"/>
</dbReference>
<keyword evidence="4" id="KW-0804">Transcription</keyword>
<evidence type="ECO:0000259" key="6">
    <source>
        <dbReference type="PROSITE" id="PS50811"/>
    </source>
</evidence>
<dbReference type="Pfam" id="PF03106">
    <property type="entry name" value="WRKY"/>
    <property type="match status" value="1"/>
</dbReference>
<comment type="subcellular location">
    <subcellularLocation>
        <location evidence="1">Nucleus</location>
    </subcellularLocation>
</comment>
<dbReference type="AlphaFoldDB" id="D9ZJF0"/>
<dbReference type="InterPro" id="IPR044810">
    <property type="entry name" value="WRKY_plant"/>
</dbReference>
<evidence type="ECO:0000256" key="1">
    <source>
        <dbReference type="ARBA" id="ARBA00004123"/>
    </source>
</evidence>
<protein>
    <submittedName>
        <fullName evidence="7">WRKY domain class transcription factor</fullName>
    </submittedName>
</protein>
<accession>D9ZJF0</accession>
<dbReference type="GO" id="GO:0005516">
    <property type="term" value="F:calmodulin binding"/>
    <property type="evidence" value="ECO:0007669"/>
    <property type="project" value="UniProtKB-ARBA"/>
</dbReference>
<reference evidence="7" key="2">
    <citation type="submission" date="2010-08" db="EMBL/GenBank/DDBJ databases">
        <title>Transcription Factors in Apple.</title>
        <authorList>
            <person name="Allan A.C."/>
            <person name="Espley R.V."/>
            <person name="Hellens R.P."/>
        </authorList>
    </citation>
    <scope>NUCLEOTIDE SEQUENCE</scope>
</reference>
<dbReference type="GO" id="GO:0043565">
    <property type="term" value="F:sequence-specific DNA binding"/>
    <property type="evidence" value="ECO:0007669"/>
    <property type="project" value="InterPro"/>
</dbReference>